<sequence length="166" mass="19891">MRVFRFRDYITCLAEFEDAIWVLCPRCDRPVLSRCRDERLTWRIACPHCSYTRTASRASAQQKPMPWWTGTWWTEYRKYNSAVDPLFGLPLWLQVPCCGEVLWVYNEAHLHWLETYISATIRERQGSKGNHHSLAVRLPRWMKLASHRTQSLKQLQFLRHKLREGQ</sequence>
<name>A0ABV0KLQ5_9CYAN</name>
<keyword evidence="2" id="KW-1185">Reference proteome</keyword>
<proteinExistence type="predicted"/>
<evidence type="ECO:0000313" key="1">
    <source>
        <dbReference type="EMBL" id="MEP1060177.1"/>
    </source>
</evidence>
<organism evidence="1 2">
    <name type="scientific">Stenomitos frigidus AS-A4</name>
    <dbReference type="NCBI Taxonomy" id="2933935"/>
    <lineage>
        <taxon>Bacteria</taxon>
        <taxon>Bacillati</taxon>
        <taxon>Cyanobacteriota</taxon>
        <taxon>Cyanophyceae</taxon>
        <taxon>Leptolyngbyales</taxon>
        <taxon>Leptolyngbyaceae</taxon>
        <taxon>Stenomitos</taxon>
    </lineage>
</organism>
<gene>
    <name evidence="1" type="ORF">NDI38_17215</name>
</gene>
<accession>A0ABV0KLQ5</accession>
<dbReference type="EMBL" id="JAMPLM010000015">
    <property type="protein sequence ID" value="MEP1060177.1"/>
    <property type="molecule type" value="Genomic_DNA"/>
</dbReference>
<dbReference type="RefSeq" id="WP_199305288.1">
    <property type="nucleotide sequence ID" value="NZ_JAMPLM010000015.1"/>
</dbReference>
<protein>
    <recommendedName>
        <fullName evidence="3">Transposase zinc-ribbon domain-containing protein</fullName>
    </recommendedName>
</protein>
<comment type="caution">
    <text evidence="1">The sequence shown here is derived from an EMBL/GenBank/DDBJ whole genome shotgun (WGS) entry which is preliminary data.</text>
</comment>
<dbReference type="Proteomes" id="UP001476950">
    <property type="component" value="Unassembled WGS sequence"/>
</dbReference>
<evidence type="ECO:0008006" key="3">
    <source>
        <dbReference type="Google" id="ProtNLM"/>
    </source>
</evidence>
<evidence type="ECO:0000313" key="2">
    <source>
        <dbReference type="Proteomes" id="UP001476950"/>
    </source>
</evidence>
<reference evidence="1 2" key="1">
    <citation type="submission" date="2022-04" db="EMBL/GenBank/DDBJ databases">
        <title>Positive selection, recombination, and allopatry shape intraspecific diversity of widespread and dominant cyanobacteria.</title>
        <authorList>
            <person name="Wei J."/>
            <person name="Shu W."/>
            <person name="Hu C."/>
        </authorList>
    </citation>
    <scope>NUCLEOTIDE SEQUENCE [LARGE SCALE GENOMIC DNA]</scope>
    <source>
        <strain evidence="1 2">AS-A4</strain>
    </source>
</reference>